<dbReference type="PANTHER" id="PTHR46268:SF6">
    <property type="entry name" value="UNIVERSAL STRESS PROTEIN UP12"/>
    <property type="match status" value="1"/>
</dbReference>
<dbReference type="SUPFAM" id="SSF52402">
    <property type="entry name" value="Adenine nucleotide alpha hydrolases-like"/>
    <property type="match status" value="2"/>
</dbReference>
<dbReference type="Proteomes" id="UP000016519">
    <property type="component" value="Unassembled WGS sequence"/>
</dbReference>
<accession>U1SJU8</accession>
<dbReference type="AlphaFoldDB" id="U1SJU8"/>
<reference evidence="3 4" key="1">
    <citation type="submission" date="2013-08" db="EMBL/GenBank/DDBJ databases">
        <authorList>
            <person name="Weinstock G."/>
            <person name="Sodergren E."/>
            <person name="Wylie T."/>
            <person name="Fulton L."/>
            <person name="Fulton R."/>
            <person name="Fronick C."/>
            <person name="O'Laughlin M."/>
            <person name="Godfrey J."/>
            <person name="Miner T."/>
            <person name="Herter B."/>
            <person name="Appelbaum E."/>
            <person name="Cordes M."/>
            <person name="Lek S."/>
            <person name="Wollam A."/>
            <person name="Pepin K.H."/>
            <person name="Palsikar V.B."/>
            <person name="Mitreva M."/>
            <person name="Wilson R.K."/>
        </authorList>
    </citation>
    <scope>NUCLEOTIDE SEQUENCE [LARGE SCALE GENOMIC DNA]</scope>
    <source>
        <strain evidence="3 4">F0580</strain>
    </source>
</reference>
<feature type="domain" description="UspA" evidence="2">
    <location>
        <begin position="181"/>
        <end position="316"/>
    </location>
</feature>
<dbReference type="InterPro" id="IPR014729">
    <property type="entry name" value="Rossmann-like_a/b/a_fold"/>
</dbReference>
<dbReference type="CDD" id="cd23659">
    <property type="entry name" value="USP_At3g01520-like"/>
    <property type="match status" value="1"/>
</dbReference>
<dbReference type="CDD" id="cd00293">
    <property type="entry name" value="USP-like"/>
    <property type="match status" value="1"/>
</dbReference>
<gene>
    <name evidence="3" type="ORF">HMPREF9244_00855</name>
</gene>
<dbReference type="RefSeq" id="WP_021617987.1">
    <property type="nucleotide sequence ID" value="NZ_KE952644.1"/>
</dbReference>
<dbReference type="Gene3D" id="3.40.50.620">
    <property type="entry name" value="HUPs"/>
    <property type="match status" value="2"/>
</dbReference>
<evidence type="ECO:0000259" key="2">
    <source>
        <dbReference type="Pfam" id="PF00582"/>
    </source>
</evidence>
<dbReference type="PRINTS" id="PR01438">
    <property type="entry name" value="UNVRSLSTRESS"/>
</dbReference>
<comment type="caution">
    <text evidence="3">The sequence shown here is derived from an EMBL/GenBank/DDBJ whole genome shotgun (WGS) entry which is preliminary data.</text>
</comment>
<sequence length="316" mass="34486">MTDITMHTPTPLGELAVGVDGTAESFAALEWAMQESVVTGQKVHAIYGWTHSWDLGDEPTSAEEWQRVRAIINADLRTWADQAAEGINFDQSLLKLTSVHSAGTTALLDIGSRAHQIVVGRRTMSIVARWFLGSMSENLVYQSSTPVTVVRAVDASDSSRDQQKASVSEELLLGSNHHLPLVVAVDGSQPSLRALDFAVESARAEHRDIHVLYAWQTKTLSRYMEQGHAVPSVDEGQQVAQRVLATLVEQAEIPNEISVVQHAIHAAPAKALIDASHYSHRIIMGSRGLGKFDQHVLGSVSRKLLDCSWAPVTIVH</sequence>
<proteinExistence type="inferred from homology"/>
<dbReference type="InterPro" id="IPR006015">
    <property type="entry name" value="Universal_stress_UspA"/>
</dbReference>
<dbReference type="STRING" id="419015.HMPREF3214_00684"/>
<dbReference type="PANTHER" id="PTHR46268">
    <property type="entry name" value="STRESS RESPONSE PROTEIN NHAX"/>
    <property type="match status" value="1"/>
</dbReference>
<dbReference type="EMBL" id="AWSI01000021">
    <property type="protein sequence ID" value="ERH30907.1"/>
    <property type="molecule type" value="Genomic_DNA"/>
</dbReference>
<name>U1SJU8_9BIFI</name>
<dbReference type="PATRIC" id="fig|1321816.3.peg.757"/>
<evidence type="ECO:0000313" key="3">
    <source>
        <dbReference type="EMBL" id="ERH30907.1"/>
    </source>
</evidence>
<organism evidence="3 4">
    <name type="scientific">Alloscardovia omnicolens F0580</name>
    <dbReference type="NCBI Taxonomy" id="1321816"/>
    <lineage>
        <taxon>Bacteria</taxon>
        <taxon>Bacillati</taxon>
        <taxon>Actinomycetota</taxon>
        <taxon>Actinomycetes</taxon>
        <taxon>Bifidobacteriales</taxon>
        <taxon>Bifidobacteriaceae</taxon>
        <taxon>Alloscardovia</taxon>
    </lineage>
</organism>
<evidence type="ECO:0000256" key="1">
    <source>
        <dbReference type="ARBA" id="ARBA00008791"/>
    </source>
</evidence>
<protein>
    <submittedName>
        <fullName evidence="3">Universal stress family protein</fullName>
    </submittedName>
</protein>
<feature type="domain" description="UspA" evidence="2">
    <location>
        <begin position="16"/>
        <end position="151"/>
    </location>
</feature>
<dbReference type="Pfam" id="PF00582">
    <property type="entry name" value="Usp"/>
    <property type="match status" value="2"/>
</dbReference>
<evidence type="ECO:0000313" key="4">
    <source>
        <dbReference type="Proteomes" id="UP000016519"/>
    </source>
</evidence>
<comment type="similarity">
    <text evidence="1">Belongs to the universal stress protein A family.</text>
</comment>
<keyword evidence="4" id="KW-1185">Reference proteome</keyword>
<dbReference type="HOGENOM" id="CLU_049301_2_3_11"/>
<dbReference type="InterPro" id="IPR006016">
    <property type="entry name" value="UspA"/>
</dbReference>